<reference evidence="2 3" key="1">
    <citation type="journal article" date="2021" name="Elife">
        <title>Chloroplast acquisition without the gene transfer in kleptoplastic sea slugs, Plakobranchus ocellatus.</title>
        <authorList>
            <person name="Maeda T."/>
            <person name="Takahashi S."/>
            <person name="Yoshida T."/>
            <person name="Shimamura S."/>
            <person name="Takaki Y."/>
            <person name="Nagai Y."/>
            <person name="Toyoda A."/>
            <person name="Suzuki Y."/>
            <person name="Arimoto A."/>
            <person name="Ishii H."/>
            <person name="Satoh N."/>
            <person name="Nishiyama T."/>
            <person name="Hasebe M."/>
            <person name="Maruyama T."/>
            <person name="Minagawa J."/>
            <person name="Obokata J."/>
            <person name="Shigenobu S."/>
        </authorList>
    </citation>
    <scope>NUCLEOTIDE SEQUENCE [LARGE SCALE GENOMIC DNA]</scope>
</reference>
<evidence type="ECO:0000256" key="1">
    <source>
        <dbReference type="SAM" id="MobiDB-lite"/>
    </source>
</evidence>
<dbReference type="Proteomes" id="UP000735302">
    <property type="component" value="Unassembled WGS sequence"/>
</dbReference>
<feature type="compositionally biased region" description="Basic and acidic residues" evidence="1">
    <location>
        <begin position="1"/>
        <end position="17"/>
    </location>
</feature>
<proteinExistence type="predicted"/>
<evidence type="ECO:0000313" key="2">
    <source>
        <dbReference type="EMBL" id="GFO29623.1"/>
    </source>
</evidence>
<accession>A0AAV4CF67</accession>
<gene>
    <name evidence="2" type="ORF">PoB_005612800</name>
</gene>
<evidence type="ECO:0000313" key="3">
    <source>
        <dbReference type="Proteomes" id="UP000735302"/>
    </source>
</evidence>
<sequence>MIHKDDGEKDDNRGEFDGEKEEEDDDDDGGDDDDDERNSLISPHEYKHSLQRSCLHPIDYQGNVTLRDNSVSIMFKVYTKLHLK</sequence>
<comment type="caution">
    <text evidence="2">The sequence shown here is derived from an EMBL/GenBank/DDBJ whole genome shotgun (WGS) entry which is preliminary data.</text>
</comment>
<keyword evidence="3" id="KW-1185">Reference proteome</keyword>
<dbReference type="EMBL" id="BLXT01006181">
    <property type="protein sequence ID" value="GFO29623.1"/>
    <property type="molecule type" value="Genomic_DNA"/>
</dbReference>
<feature type="region of interest" description="Disordered" evidence="1">
    <location>
        <begin position="1"/>
        <end position="50"/>
    </location>
</feature>
<dbReference type="AlphaFoldDB" id="A0AAV4CF67"/>
<protein>
    <submittedName>
        <fullName evidence="2">Uncharacterized protein</fullName>
    </submittedName>
</protein>
<feature type="compositionally biased region" description="Acidic residues" evidence="1">
    <location>
        <begin position="18"/>
        <end position="36"/>
    </location>
</feature>
<name>A0AAV4CF67_9GAST</name>
<organism evidence="2 3">
    <name type="scientific">Plakobranchus ocellatus</name>
    <dbReference type="NCBI Taxonomy" id="259542"/>
    <lineage>
        <taxon>Eukaryota</taxon>
        <taxon>Metazoa</taxon>
        <taxon>Spiralia</taxon>
        <taxon>Lophotrochozoa</taxon>
        <taxon>Mollusca</taxon>
        <taxon>Gastropoda</taxon>
        <taxon>Heterobranchia</taxon>
        <taxon>Euthyneura</taxon>
        <taxon>Panpulmonata</taxon>
        <taxon>Sacoglossa</taxon>
        <taxon>Placobranchoidea</taxon>
        <taxon>Plakobranchidae</taxon>
        <taxon>Plakobranchus</taxon>
    </lineage>
</organism>